<keyword evidence="1" id="KW-0812">Transmembrane</keyword>
<dbReference type="EMBL" id="CP063077">
    <property type="protein sequence ID" value="QOQ86521.1"/>
    <property type="molecule type" value="Genomic_DNA"/>
</dbReference>
<evidence type="ECO:0000313" key="4">
    <source>
        <dbReference type="Proteomes" id="UP000594749"/>
    </source>
</evidence>
<proteinExistence type="predicted"/>
<dbReference type="AlphaFoldDB" id="A0A6M8N0N0"/>
<evidence type="ECO:0000313" key="2">
    <source>
        <dbReference type="EMBL" id="QKF65571.1"/>
    </source>
</evidence>
<keyword evidence="2" id="KW-0614">Plasmid</keyword>
<geneLocation type="plasmid" evidence="2">
    <name>pCCORG</name>
</geneLocation>
<dbReference type="EMBL" id="CP053843">
    <property type="protein sequence ID" value="QKF65571.1"/>
    <property type="molecule type" value="Genomic_DNA"/>
</dbReference>
<protein>
    <submittedName>
        <fullName evidence="2">Uncharacterized protein</fullName>
    </submittedName>
</protein>
<name>A0A6M8N0N0_9BACT</name>
<reference evidence="3 4" key="2">
    <citation type="submission" date="2020-10" db="EMBL/GenBank/DDBJ databases">
        <title>Campylobacter and Helicobacter PacBio genomes.</title>
        <authorList>
            <person name="Lane C."/>
        </authorList>
    </citation>
    <scope>NUCLEOTIDE SEQUENCE [LARGE SCALE GENOMIC DNA]</scope>
    <source>
        <strain evidence="3 4">2016D-0077</strain>
        <plasmid evidence="3 4">pLMG-27932-1</plasmid>
    </source>
</reference>
<evidence type="ECO:0000313" key="3">
    <source>
        <dbReference type="EMBL" id="QOQ86521.1"/>
    </source>
</evidence>
<geneLocation type="plasmid" evidence="3 4">
    <name>pLMG-27932-1</name>
</geneLocation>
<keyword evidence="1" id="KW-1133">Transmembrane helix</keyword>
<keyword evidence="4" id="KW-1185">Reference proteome</keyword>
<dbReference type="KEGG" id="ccor:CCORG_a0035"/>
<keyword evidence="1" id="KW-0472">Membrane</keyword>
<feature type="transmembrane region" description="Helical" evidence="1">
    <location>
        <begin position="93"/>
        <end position="117"/>
    </location>
</feature>
<sequence length="167" mass="19844">MFKFNKTIGIVSDANIEDITNVTGNRRNIKTDNHSNLNFYINDKNYTLSFMNSKIIDDKDKIKLLYVNLPFGRNEVLTIKNLTKNRNDFNSRFLKIFFTIISLCIPTFFSILIFFLMCSSEDISKFFTILLFLFIISLLLIMFIMAYSLFFMKKNKKWLLEDDFKKE</sequence>
<dbReference type="Proteomes" id="UP000594749">
    <property type="component" value="Plasmid pLMG-27932-1"/>
</dbReference>
<accession>A0A6M8N0N0</accession>
<dbReference type="RefSeq" id="WP_025803673.1">
    <property type="nucleotide sequence ID" value="NZ_CP053843.1"/>
</dbReference>
<evidence type="ECO:0000256" key="1">
    <source>
        <dbReference type="SAM" id="Phobius"/>
    </source>
</evidence>
<gene>
    <name evidence="2" type="ORF">CCORG_a0035</name>
    <name evidence="3" type="ORF">IMC76_00060</name>
</gene>
<feature type="transmembrane region" description="Helical" evidence="1">
    <location>
        <begin position="129"/>
        <end position="150"/>
    </location>
</feature>
<dbReference type="OrthoDB" id="10017416at2"/>
<organism evidence="2">
    <name type="scientific">Campylobacter corcagiensis</name>
    <dbReference type="NCBI Taxonomy" id="1448857"/>
    <lineage>
        <taxon>Bacteria</taxon>
        <taxon>Pseudomonadati</taxon>
        <taxon>Campylobacterota</taxon>
        <taxon>Epsilonproteobacteria</taxon>
        <taxon>Campylobacterales</taxon>
        <taxon>Campylobacteraceae</taxon>
        <taxon>Campylobacter</taxon>
    </lineage>
</organism>
<reference evidence="2" key="1">
    <citation type="submission" date="2020-05" db="EMBL/GenBank/DDBJ databases">
        <title>Complete genome sequencing of Campylobacter and Arcobacter type strains.</title>
        <authorList>
            <person name="Miller W.G."/>
            <person name="Yee E."/>
        </authorList>
    </citation>
    <scope>NUCLEOTIDE SEQUENCE [LARGE SCALE GENOMIC DNA]</scope>
    <source>
        <strain evidence="2">LMG 27932</strain>
        <plasmid evidence="2">pCCORG</plasmid>
    </source>
</reference>